<dbReference type="Proteomes" id="UP000287651">
    <property type="component" value="Unassembled WGS sequence"/>
</dbReference>
<dbReference type="EMBL" id="AMZH03002036">
    <property type="protein sequence ID" value="RRT77014.1"/>
    <property type="molecule type" value="Genomic_DNA"/>
</dbReference>
<proteinExistence type="predicted"/>
<protein>
    <submittedName>
        <fullName evidence="1">Uncharacterized protein</fullName>
    </submittedName>
</protein>
<reference evidence="1 2" key="1">
    <citation type="journal article" date="2014" name="Agronomy (Basel)">
        <title>A Draft Genome Sequence for Ensete ventricosum, the Drought-Tolerant Tree Against Hunger.</title>
        <authorList>
            <person name="Harrison J."/>
            <person name="Moore K.A."/>
            <person name="Paszkiewicz K."/>
            <person name="Jones T."/>
            <person name="Grant M."/>
            <person name="Ambacheew D."/>
            <person name="Muzemil S."/>
            <person name="Studholme D.J."/>
        </authorList>
    </citation>
    <scope>NUCLEOTIDE SEQUENCE [LARGE SCALE GENOMIC DNA]</scope>
</reference>
<accession>A0A427ALB7</accession>
<gene>
    <name evidence="1" type="ORF">B296_00012743</name>
</gene>
<evidence type="ECO:0000313" key="2">
    <source>
        <dbReference type="Proteomes" id="UP000287651"/>
    </source>
</evidence>
<comment type="caution">
    <text evidence="1">The sequence shown here is derived from an EMBL/GenBank/DDBJ whole genome shotgun (WGS) entry which is preliminary data.</text>
</comment>
<name>A0A427ALB7_ENSVE</name>
<organism evidence="1 2">
    <name type="scientific">Ensete ventricosum</name>
    <name type="common">Abyssinian banana</name>
    <name type="synonym">Musa ensete</name>
    <dbReference type="NCBI Taxonomy" id="4639"/>
    <lineage>
        <taxon>Eukaryota</taxon>
        <taxon>Viridiplantae</taxon>
        <taxon>Streptophyta</taxon>
        <taxon>Embryophyta</taxon>
        <taxon>Tracheophyta</taxon>
        <taxon>Spermatophyta</taxon>
        <taxon>Magnoliopsida</taxon>
        <taxon>Liliopsida</taxon>
        <taxon>Zingiberales</taxon>
        <taxon>Musaceae</taxon>
        <taxon>Ensete</taxon>
    </lineage>
</organism>
<feature type="non-terminal residue" evidence="1">
    <location>
        <position position="1"/>
    </location>
</feature>
<sequence>VLYFFCFLWLDSLRDLGGVQTGWTFGLLRLLLIVFETKSLGIRTRNFTGSPFGAGHFCSSFTDCLSSVRSEGTYLML</sequence>
<dbReference type="AlphaFoldDB" id="A0A427ALB7"/>
<evidence type="ECO:0000313" key="1">
    <source>
        <dbReference type="EMBL" id="RRT77014.1"/>
    </source>
</evidence>